<name>A0ABV5KF94_9ACTN</name>
<feature type="domain" description="Orc1-like AAA ATPase" evidence="1">
    <location>
        <begin position="10"/>
        <end position="151"/>
    </location>
</feature>
<gene>
    <name evidence="2" type="ORF">ACFFRI_14785</name>
</gene>
<dbReference type="Gene3D" id="3.40.50.300">
    <property type="entry name" value="P-loop containing nucleotide triphosphate hydrolases"/>
    <property type="match status" value="1"/>
</dbReference>
<accession>A0ABV5KF94</accession>
<proteinExistence type="predicted"/>
<dbReference type="Pfam" id="PF13191">
    <property type="entry name" value="AAA_16"/>
    <property type="match status" value="1"/>
</dbReference>
<dbReference type="SUPFAM" id="SSF46785">
    <property type="entry name" value="Winged helix' DNA-binding domain"/>
    <property type="match status" value="1"/>
</dbReference>
<dbReference type="EMBL" id="JBHMDG010000017">
    <property type="protein sequence ID" value="MFB9314319.1"/>
    <property type="molecule type" value="Genomic_DNA"/>
</dbReference>
<evidence type="ECO:0000313" key="2">
    <source>
        <dbReference type="EMBL" id="MFB9314319.1"/>
    </source>
</evidence>
<evidence type="ECO:0000313" key="3">
    <source>
        <dbReference type="Proteomes" id="UP001589750"/>
    </source>
</evidence>
<dbReference type="InterPro" id="IPR036390">
    <property type="entry name" value="WH_DNA-bd_sf"/>
</dbReference>
<dbReference type="SUPFAM" id="SSF52540">
    <property type="entry name" value="P-loop containing nucleoside triphosphate hydrolases"/>
    <property type="match status" value="1"/>
</dbReference>
<organism evidence="2 3">
    <name type="scientific">Nocardioides plantarum</name>
    <dbReference type="NCBI Taxonomy" id="29299"/>
    <lineage>
        <taxon>Bacteria</taxon>
        <taxon>Bacillati</taxon>
        <taxon>Actinomycetota</taxon>
        <taxon>Actinomycetes</taxon>
        <taxon>Propionibacteriales</taxon>
        <taxon>Nocardioidaceae</taxon>
        <taxon>Nocardioides</taxon>
    </lineage>
</organism>
<comment type="caution">
    <text evidence="2">The sequence shown here is derived from an EMBL/GenBank/DDBJ whole genome shotgun (WGS) entry which is preliminary data.</text>
</comment>
<sequence length="591" mass="65336">MAPELLERLFVARDDLLTDIVDRVRRAATSQERNHTLLVGPRGAGKTHLVSLVHHRVRGLIDEGARLHVAWLPEDPWTIASHRHLLGAILERLDVPPAPTADEREHQIRVAAQAGGPVVVLLENLDQVMHQIGEDGQQRLRHLLQADRSLLLVATTTRLDRSLSEQASPFYAFFTTSRLAPLDTDEAAAMLTRIAIENGQDDLVDYLASDQGRARLRAIAHLAGGQPRMWSLLSTSLSVDGLSELVEHLIARVDDLTPYYQEQLARLSPQQRLVVAELAEADRPLHVRELAERIEADQRSVGRTMVDLLDRGWVSQVSSSSTTTLTPAATDRRRTHYELAEPMARLAFQVKDGRQQPLRLVVDFLKHWFDRLQLQVPSAQLTTAEYLSAALAAQDEPVVRVSRFLTDYASSRVNGASLTLLMHLSDVLEGREPDGLLSLPTPVRRAVEHALAGRSVVRIQAEVLVEATFAFITDGAADVDAWVERAERIFRSTPESQRFMLSGAMASWLELAGRPAAADAAWAIASAAVATYPHDVLHSALDLALTFLVTRDAGEAADLQQWASDQVAHRLADHELAAEIASIAERWRSDG</sequence>
<keyword evidence="3" id="KW-1185">Reference proteome</keyword>
<evidence type="ECO:0000259" key="1">
    <source>
        <dbReference type="Pfam" id="PF13191"/>
    </source>
</evidence>
<dbReference type="RefSeq" id="WP_379141931.1">
    <property type="nucleotide sequence ID" value="NZ_JBHMDG010000017.1"/>
</dbReference>
<dbReference type="InterPro" id="IPR041664">
    <property type="entry name" value="AAA_16"/>
</dbReference>
<dbReference type="InterPro" id="IPR027417">
    <property type="entry name" value="P-loop_NTPase"/>
</dbReference>
<dbReference type="Proteomes" id="UP001589750">
    <property type="component" value="Unassembled WGS sequence"/>
</dbReference>
<reference evidence="2 3" key="1">
    <citation type="submission" date="2024-09" db="EMBL/GenBank/DDBJ databases">
        <authorList>
            <person name="Sun Q."/>
            <person name="Mori K."/>
        </authorList>
    </citation>
    <scope>NUCLEOTIDE SEQUENCE [LARGE SCALE GENOMIC DNA]</scope>
    <source>
        <strain evidence="2 3">JCM 9626</strain>
    </source>
</reference>
<dbReference type="Gene3D" id="1.10.10.10">
    <property type="entry name" value="Winged helix-like DNA-binding domain superfamily/Winged helix DNA-binding domain"/>
    <property type="match status" value="1"/>
</dbReference>
<dbReference type="InterPro" id="IPR036388">
    <property type="entry name" value="WH-like_DNA-bd_sf"/>
</dbReference>
<protein>
    <submittedName>
        <fullName evidence="2">AAA family ATPase</fullName>
    </submittedName>
</protein>